<dbReference type="AlphaFoldDB" id="A0A485MCN8"/>
<keyword evidence="2" id="KW-1133">Transmembrane helix</keyword>
<evidence type="ECO:0000256" key="1">
    <source>
        <dbReference type="SAM" id="MobiDB-lite"/>
    </source>
</evidence>
<evidence type="ECO:0000313" key="4">
    <source>
        <dbReference type="Proteomes" id="UP000386466"/>
    </source>
</evidence>
<reference evidence="3 4" key="1">
    <citation type="submission" date="2019-01" db="EMBL/GenBank/DDBJ databases">
        <authorList>
            <person name="Alioto T."/>
            <person name="Alioto T."/>
        </authorList>
    </citation>
    <scope>NUCLEOTIDE SEQUENCE [LARGE SCALE GENOMIC DNA]</scope>
</reference>
<evidence type="ECO:0008006" key="5">
    <source>
        <dbReference type="Google" id="ProtNLM"/>
    </source>
</evidence>
<keyword evidence="2" id="KW-0472">Membrane</keyword>
<evidence type="ECO:0000313" key="3">
    <source>
        <dbReference type="EMBL" id="VFV17296.1"/>
    </source>
</evidence>
<dbReference type="Pfam" id="PF15098">
    <property type="entry name" value="TMEM89"/>
    <property type="match status" value="1"/>
</dbReference>
<dbReference type="EMBL" id="CAAGRJ010000168">
    <property type="protein sequence ID" value="VFV17296.1"/>
    <property type="molecule type" value="Genomic_DNA"/>
</dbReference>
<dbReference type="PANTHER" id="PTHR37869:SF1">
    <property type="entry name" value="TRANSMEMBRANE PROTEIN 89"/>
    <property type="match status" value="1"/>
</dbReference>
<feature type="transmembrane region" description="Helical" evidence="2">
    <location>
        <begin position="86"/>
        <end position="107"/>
    </location>
</feature>
<name>A0A485MCN8_LYNPA</name>
<feature type="compositionally biased region" description="Polar residues" evidence="1">
    <location>
        <begin position="180"/>
        <end position="196"/>
    </location>
</feature>
<gene>
    <name evidence="3" type="ORF">LYPA_23C015142</name>
</gene>
<dbReference type="InterPro" id="IPR028069">
    <property type="entry name" value="TMEM89"/>
</dbReference>
<proteinExistence type="predicted"/>
<feature type="transmembrane region" description="Helical" evidence="2">
    <location>
        <begin position="155"/>
        <end position="176"/>
    </location>
</feature>
<feature type="region of interest" description="Disordered" evidence="1">
    <location>
        <begin position="180"/>
        <end position="200"/>
    </location>
</feature>
<protein>
    <recommendedName>
        <fullName evidence="5">Transmembrane protein 89</fullName>
    </recommendedName>
</protein>
<keyword evidence="4" id="KW-1185">Reference proteome</keyword>
<dbReference type="Proteomes" id="UP000386466">
    <property type="component" value="Unassembled WGS sequence"/>
</dbReference>
<accession>A0A485MCN8</accession>
<dbReference type="PANTHER" id="PTHR37869">
    <property type="entry name" value="TRANSMEMBRANE PROTEIN 89"/>
    <property type="match status" value="1"/>
</dbReference>
<keyword evidence="2" id="KW-0812">Transmembrane</keyword>
<evidence type="ECO:0000256" key="2">
    <source>
        <dbReference type="SAM" id="Phobius"/>
    </source>
</evidence>
<organism evidence="3 4">
    <name type="scientific">Lynx pardinus</name>
    <name type="common">Iberian lynx</name>
    <name type="synonym">Felis pardina</name>
    <dbReference type="NCBI Taxonomy" id="191816"/>
    <lineage>
        <taxon>Eukaryota</taxon>
        <taxon>Metazoa</taxon>
        <taxon>Chordata</taxon>
        <taxon>Craniata</taxon>
        <taxon>Vertebrata</taxon>
        <taxon>Euteleostomi</taxon>
        <taxon>Mammalia</taxon>
        <taxon>Eutheria</taxon>
        <taxon>Laurasiatheria</taxon>
        <taxon>Carnivora</taxon>
        <taxon>Feliformia</taxon>
        <taxon>Felidae</taxon>
        <taxon>Felinae</taxon>
        <taxon>Lynx</taxon>
    </lineage>
</organism>
<sequence length="248" mass="26719">MLGEEGSREEAGGRRCSSVLGWLRDRHPGLKRTAYLGPGSPPSPPCCVFWPVCPSGKPMDPAGTCCLPLGEGCLSVARHPGSTRGLGTAMLLTPFALLLLSLLAMPAPSHAWSRPLWYQVGLDLQPWGCHPNTLEGCGGSLGCPGHWMGLGMNRIYPVAGVTLTTTMMLMVSRAVLQRWRSQGTKSEHPQVTTSPSGPWKRRNPISDRALLIGVLHMLDALLVHIDCHLRHITTKQKTPIKGSPTQSG</sequence>